<accession>A0A6C0E6I0</accession>
<dbReference type="AlphaFoldDB" id="A0A6C0E6I0"/>
<dbReference type="Pfam" id="PF19064">
    <property type="entry name" value="DUF5760"/>
    <property type="match status" value="1"/>
</dbReference>
<sequence>MDEGISQLPTLIKQWMAEEDELNVLSAAVREKRKRAKLVREMIVKIMKTGKIGQLKTSAGAVVARSKSIKAPMSKKYLAAALTDFFEGDAIKAAACAQFLDENRPLKAKDNLSLEPT</sequence>
<proteinExistence type="predicted"/>
<name>A0A6C0E6I0_9ZZZZ</name>
<reference evidence="1" key="1">
    <citation type="journal article" date="2020" name="Nature">
        <title>Giant virus diversity and host interactions through global metagenomics.</title>
        <authorList>
            <person name="Schulz F."/>
            <person name="Roux S."/>
            <person name="Paez-Espino D."/>
            <person name="Jungbluth S."/>
            <person name="Walsh D.A."/>
            <person name="Denef V.J."/>
            <person name="McMahon K.D."/>
            <person name="Konstantinidis K.T."/>
            <person name="Eloe-Fadrosh E.A."/>
            <person name="Kyrpides N.C."/>
            <person name="Woyke T."/>
        </authorList>
    </citation>
    <scope>NUCLEOTIDE SEQUENCE</scope>
    <source>
        <strain evidence="1">GVMAG-M-3300023179-138</strain>
    </source>
</reference>
<dbReference type="EMBL" id="MN739743">
    <property type="protein sequence ID" value="QHT24180.1"/>
    <property type="molecule type" value="Genomic_DNA"/>
</dbReference>
<protein>
    <submittedName>
        <fullName evidence="1">Uncharacterized protein</fullName>
    </submittedName>
</protein>
<evidence type="ECO:0000313" key="1">
    <source>
        <dbReference type="EMBL" id="QHT24180.1"/>
    </source>
</evidence>
<organism evidence="1">
    <name type="scientific">viral metagenome</name>
    <dbReference type="NCBI Taxonomy" id="1070528"/>
    <lineage>
        <taxon>unclassified sequences</taxon>
        <taxon>metagenomes</taxon>
        <taxon>organismal metagenomes</taxon>
    </lineage>
</organism>
<dbReference type="InterPro" id="IPR043918">
    <property type="entry name" value="DUF5760"/>
</dbReference>